<reference evidence="4" key="2">
    <citation type="submission" date="2020-09" db="EMBL/GenBank/DDBJ databases">
        <authorList>
            <person name="Sun Q."/>
            <person name="Zhou Y."/>
        </authorList>
    </citation>
    <scope>NUCLEOTIDE SEQUENCE</scope>
    <source>
        <strain evidence="4">CGMCC 4.3508</strain>
    </source>
</reference>
<protein>
    <recommendedName>
        <fullName evidence="3">HTH tetR-type domain-containing protein</fullName>
    </recommendedName>
</protein>
<evidence type="ECO:0000256" key="2">
    <source>
        <dbReference type="PROSITE-ProRule" id="PRU00335"/>
    </source>
</evidence>
<dbReference type="PROSITE" id="PS50977">
    <property type="entry name" value="HTH_TETR_2"/>
    <property type="match status" value="1"/>
</dbReference>
<dbReference type="PRINTS" id="PR00455">
    <property type="entry name" value="HTHTETR"/>
</dbReference>
<dbReference type="PANTHER" id="PTHR30055">
    <property type="entry name" value="HTH-TYPE TRANSCRIPTIONAL REGULATOR RUTR"/>
    <property type="match status" value="1"/>
</dbReference>
<dbReference type="GO" id="GO:0000976">
    <property type="term" value="F:transcription cis-regulatory region binding"/>
    <property type="evidence" value="ECO:0007669"/>
    <property type="project" value="TreeGrafter"/>
</dbReference>
<dbReference type="Gene3D" id="1.10.357.10">
    <property type="entry name" value="Tetracycline Repressor, domain 2"/>
    <property type="match status" value="1"/>
</dbReference>
<reference evidence="4" key="1">
    <citation type="journal article" date="2014" name="Int. J. Syst. Evol. Microbiol.">
        <title>Complete genome sequence of Corynebacterium casei LMG S-19264T (=DSM 44701T), isolated from a smear-ripened cheese.</title>
        <authorList>
            <consortium name="US DOE Joint Genome Institute (JGI-PGF)"/>
            <person name="Walter F."/>
            <person name="Albersmeier A."/>
            <person name="Kalinowski J."/>
            <person name="Ruckert C."/>
        </authorList>
    </citation>
    <scope>NUCLEOTIDE SEQUENCE</scope>
    <source>
        <strain evidence="4">CGMCC 4.3508</strain>
    </source>
</reference>
<dbReference type="InterPro" id="IPR001647">
    <property type="entry name" value="HTH_TetR"/>
</dbReference>
<dbReference type="InterPro" id="IPR050109">
    <property type="entry name" value="HTH-type_TetR-like_transc_reg"/>
</dbReference>
<dbReference type="EMBL" id="BMMH01000029">
    <property type="protein sequence ID" value="GGL41986.1"/>
    <property type="molecule type" value="Genomic_DNA"/>
</dbReference>
<feature type="domain" description="HTH tetR-type" evidence="3">
    <location>
        <begin position="7"/>
        <end position="67"/>
    </location>
</feature>
<dbReference type="Pfam" id="PF00440">
    <property type="entry name" value="TetR_N"/>
    <property type="match status" value="1"/>
</dbReference>
<proteinExistence type="predicted"/>
<accession>A0A917RYC3</accession>
<dbReference type="AlphaFoldDB" id="A0A917RYC3"/>
<evidence type="ECO:0000259" key="3">
    <source>
        <dbReference type="PROSITE" id="PS50977"/>
    </source>
</evidence>
<keyword evidence="1 2" id="KW-0238">DNA-binding</keyword>
<sequence>MVRHTSEDTRADLLAAASELFAGIGFRATSIAEVAKLAGYSKATVLYHFSTKEQLIVAWAHDLLQSLSELDKAIGAATSPRAAQDVAVRGFARLAIDHKNKVHLLQAEIPFLLANSGMADLADAEGRLRRALCAGDESPHAVSAAYVVIAGVAATASRIPLDDPGEAAEVLSAIAFRTLDRSPADDDA</sequence>
<dbReference type="SUPFAM" id="SSF46689">
    <property type="entry name" value="Homeodomain-like"/>
    <property type="match status" value="1"/>
</dbReference>
<dbReference type="RefSeq" id="WP_063000760.1">
    <property type="nucleotide sequence ID" value="NZ_BMMH01000029.1"/>
</dbReference>
<evidence type="ECO:0000313" key="5">
    <source>
        <dbReference type="Proteomes" id="UP000638263"/>
    </source>
</evidence>
<dbReference type="GO" id="GO:0003700">
    <property type="term" value="F:DNA-binding transcription factor activity"/>
    <property type="evidence" value="ECO:0007669"/>
    <property type="project" value="TreeGrafter"/>
</dbReference>
<dbReference type="PANTHER" id="PTHR30055:SF146">
    <property type="entry name" value="HTH-TYPE TRANSCRIPTIONAL DUAL REGULATOR CECR"/>
    <property type="match status" value="1"/>
</dbReference>
<feature type="DNA-binding region" description="H-T-H motif" evidence="2">
    <location>
        <begin position="30"/>
        <end position="49"/>
    </location>
</feature>
<evidence type="ECO:0000256" key="1">
    <source>
        <dbReference type="ARBA" id="ARBA00023125"/>
    </source>
</evidence>
<keyword evidence="5" id="KW-1185">Reference proteome</keyword>
<gene>
    <name evidence="4" type="ORF">GCM10011588_65930</name>
</gene>
<name>A0A917RYC3_9NOCA</name>
<evidence type="ECO:0000313" key="4">
    <source>
        <dbReference type="EMBL" id="GGL41986.1"/>
    </source>
</evidence>
<organism evidence="4 5">
    <name type="scientific">Nocardia jinanensis</name>
    <dbReference type="NCBI Taxonomy" id="382504"/>
    <lineage>
        <taxon>Bacteria</taxon>
        <taxon>Bacillati</taxon>
        <taxon>Actinomycetota</taxon>
        <taxon>Actinomycetes</taxon>
        <taxon>Mycobacteriales</taxon>
        <taxon>Nocardiaceae</taxon>
        <taxon>Nocardia</taxon>
    </lineage>
</organism>
<dbReference type="InterPro" id="IPR009057">
    <property type="entry name" value="Homeodomain-like_sf"/>
</dbReference>
<dbReference type="Proteomes" id="UP000638263">
    <property type="component" value="Unassembled WGS sequence"/>
</dbReference>
<comment type="caution">
    <text evidence="4">The sequence shown here is derived from an EMBL/GenBank/DDBJ whole genome shotgun (WGS) entry which is preliminary data.</text>
</comment>